<comment type="caution">
    <text evidence="2">The sequence shown here is derived from an EMBL/GenBank/DDBJ whole genome shotgun (WGS) entry which is preliminary data.</text>
</comment>
<evidence type="ECO:0000256" key="1">
    <source>
        <dbReference type="SAM" id="Phobius"/>
    </source>
</evidence>
<sequence length="145" mass="15871">MPAQFTLSQNTVRALLVVVGLASLGNIYYQLHIAPGWQWGPAIDKMPRHVVTDMRTALYDEGKADFVKAEYLSAKAELDPALFPELEAGVTAKSTLLRPLLGDGRQVTAVHQLEINGTTRTVVDIIDIGARGGRIDSIQRYIAQN</sequence>
<keyword evidence="1" id="KW-1133">Transmembrane helix</keyword>
<keyword evidence="1" id="KW-0812">Transmembrane</keyword>
<dbReference type="Proteomes" id="UP001239680">
    <property type="component" value="Unassembled WGS sequence"/>
</dbReference>
<evidence type="ECO:0000313" key="3">
    <source>
        <dbReference type="Proteomes" id="UP001239680"/>
    </source>
</evidence>
<dbReference type="EMBL" id="JAVDBT010000013">
    <property type="protein sequence ID" value="MDQ2067463.1"/>
    <property type="molecule type" value="Genomic_DNA"/>
</dbReference>
<organism evidence="2 3">
    <name type="scientific">Pseudogemmobacter lacusdianii</name>
    <dbReference type="NCBI Taxonomy" id="3069608"/>
    <lineage>
        <taxon>Bacteria</taxon>
        <taxon>Pseudomonadati</taxon>
        <taxon>Pseudomonadota</taxon>
        <taxon>Alphaproteobacteria</taxon>
        <taxon>Rhodobacterales</taxon>
        <taxon>Paracoccaceae</taxon>
        <taxon>Pseudogemmobacter</taxon>
    </lineage>
</organism>
<gene>
    <name evidence="2" type="ORF">Q9295_13875</name>
</gene>
<name>A0ABU0W0N7_9RHOB</name>
<feature type="transmembrane region" description="Helical" evidence="1">
    <location>
        <begin position="12"/>
        <end position="29"/>
    </location>
</feature>
<proteinExistence type="predicted"/>
<dbReference type="RefSeq" id="WP_306681167.1">
    <property type="nucleotide sequence ID" value="NZ_JAVDBT010000013.1"/>
</dbReference>
<keyword evidence="1" id="KW-0472">Membrane</keyword>
<accession>A0ABU0W0N7</accession>
<protein>
    <submittedName>
        <fullName evidence="2">Uncharacterized protein</fullName>
    </submittedName>
</protein>
<keyword evidence="3" id="KW-1185">Reference proteome</keyword>
<evidence type="ECO:0000313" key="2">
    <source>
        <dbReference type="EMBL" id="MDQ2067463.1"/>
    </source>
</evidence>
<reference evidence="2 3" key="1">
    <citation type="submission" date="2023-08" db="EMBL/GenBank/DDBJ databases">
        <title>Characterization of two Paracoccaceae strains isolated from Phycosphere and proposal of Xinfangfangia lacusdiani sp. nov.</title>
        <authorList>
            <person name="Deng Y."/>
            <person name="Zhang Y.Q."/>
        </authorList>
    </citation>
    <scope>NUCLEOTIDE SEQUENCE [LARGE SCALE GENOMIC DNA]</scope>
    <source>
        <strain evidence="2 3">CPCC 101601</strain>
    </source>
</reference>